<dbReference type="RefSeq" id="XP_044563216.1">
    <property type="nucleotide sequence ID" value="XM_044705505.1"/>
</dbReference>
<dbReference type="EMBL" id="VFQX01000029">
    <property type="protein sequence ID" value="KAF0978503.1"/>
    <property type="molecule type" value="Genomic_DNA"/>
</dbReference>
<evidence type="ECO:0000256" key="1">
    <source>
        <dbReference type="SAM" id="MobiDB-lite"/>
    </source>
</evidence>
<feature type="compositionally biased region" description="Low complexity" evidence="1">
    <location>
        <begin position="57"/>
        <end position="77"/>
    </location>
</feature>
<protein>
    <recommendedName>
        <fullName evidence="4">RWP-RK domain-containing protein</fullName>
    </recommendedName>
</protein>
<proteinExistence type="predicted"/>
<evidence type="ECO:0000313" key="3">
    <source>
        <dbReference type="Proteomes" id="UP000444721"/>
    </source>
</evidence>
<dbReference type="Proteomes" id="UP000444721">
    <property type="component" value="Unassembled WGS sequence"/>
</dbReference>
<comment type="caution">
    <text evidence="2">The sequence shown here is derived from an EMBL/GenBank/DDBJ whole genome shotgun (WGS) entry which is preliminary data.</text>
</comment>
<accession>A0A6A5BKI2</accession>
<evidence type="ECO:0008006" key="4">
    <source>
        <dbReference type="Google" id="ProtNLM"/>
    </source>
</evidence>
<feature type="region of interest" description="Disordered" evidence="1">
    <location>
        <begin position="188"/>
        <end position="207"/>
    </location>
</feature>
<keyword evidence="3" id="KW-1185">Reference proteome</keyword>
<name>A0A6A5BKI2_NAEFO</name>
<organism evidence="2 3">
    <name type="scientific">Naegleria fowleri</name>
    <name type="common">Brain eating amoeba</name>
    <dbReference type="NCBI Taxonomy" id="5763"/>
    <lineage>
        <taxon>Eukaryota</taxon>
        <taxon>Discoba</taxon>
        <taxon>Heterolobosea</taxon>
        <taxon>Tetramitia</taxon>
        <taxon>Eutetramitia</taxon>
        <taxon>Vahlkampfiidae</taxon>
        <taxon>Naegleria</taxon>
    </lineage>
</organism>
<dbReference type="VEuPathDB" id="AmoebaDB:FDP41_002323"/>
<sequence length="207" mass="23725">MRTRKDNHQQPSGQNPTTPNSPLPALINRKLLTEMQDDKKLCTQHRRLPHHYHQHIDTSSTSHSSSCSTSGSDGTISKSRNTSSPDIPVHVFKAFEAKPTKDWKLRSRKRSSQCISLKEILSVLHLTQHQACKLLGCSVSTVKRRFSDLKDQIGLTQWPKDYFDLEGSVLFKKIYPLSLNFILNEEEDDSLQESNANEQQRKKKKMN</sequence>
<dbReference type="GeneID" id="68109541"/>
<feature type="region of interest" description="Disordered" evidence="1">
    <location>
        <begin position="53"/>
        <end position="83"/>
    </location>
</feature>
<dbReference type="OrthoDB" id="10426637at2759"/>
<dbReference type="VEuPathDB" id="AmoebaDB:NfTy_042510"/>
<evidence type="ECO:0000313" key="2">
    <source>
        <dbReference type="EMBL" id="KAF0978503.1"/>
    </source>
</evidence>
<gene>
    <name evidence="2" type="ORF">FDP41_002323</name>
</gene>
<feature type="region of interest" description="Disordered" evidence="1">
    <location>
        <begin position="1"/>
        <end position="24"/>
    </location>
</feature>
<dbReference type="VEuPathDB" id="AmoebaDB:NF0007910"/>
<dbReference type="AlphaFoldDB" id="A0A6A5BKI2"/>
<reference evidence="2 3" key="1">
    <citation type="journal article" date="2019" name="Sci. Rep.">
        <title>Nanopore sequencing improves the draft genome of the human pathogenic amoeba Naegleria fowleri.</title>
        <authorList>
            <person name="Liechti N."/>
            <person name="Schurch N."/>
            <person name="Bruggmann R."/>
            <person name="Wittwer M."/>
        </authorList>
    </citation>
    <scope>NUCLEOTIDE SEQUENCE [LARGE SCALE GENOMIC DNA]</scope>
    <source>
        <strain evidence="2 3">ATCC 30894</strain>
    </source>
</reference>
<feature type="compositionally biased region" description="Polar residues" evidence="1">
    <location>
        <begin position="9"/>
        <end position="20"/>
    </location>
</feature>